<dbReference type="InterPro" id="IPR029499">
    <property type="entry name" value="PduO-typ"/>
</dbReference>
<comment type="pathway">
    <text evidence="6">Cofactor biosynthesis; adenosylcobalamin biosynthesis; adenosylcobalamin from cob(II)yrinate a,c-diamide: step 2/7.</text>
</comment>
<comment type="catalytic activity">
    <reaction evidence="6">
        <text>2 cob(II)yrinate a,c diamide + reduced [electron-transfer flavoprotein] + 2 ATP = 2 adenosylcob(III)yrinate a,c-diamide + 2 triphosphate + oxidized [electron-transfer flavoprotein] + 3 H(+)</text>
        <dbReference type="Rhea" id="RHEA:11528"/>
        <dbReference type="Rhea" id="RHEA-COMP:10685"/>
        <dbReference type="Rhea" id="RHEA-COMP:10686"/>
        <dbReference type="ChEBI" id="CHEBI:15378"/>
        <dbReference type="ChEBI" id="CHEBI:18036"/>
        <dbReference type="ChEBI" id="CHEBI:30616"/>
        <dbReference type="ChEBI" id="CHEBI:57692"/>
        <dbReference type="ChEBI" id="CHEBI:58307"/>
        <dbReference type="ChEBI" id="CHEBI:58503"/>
        <dbReference type="ChEBI" id="CHEBI:58537"/>
        <dbReference type="EC" id="2.5.1.17"/>
    </reaction>
</comment>
<gene>
    <name evidence="8" type="ORF">HMPREF9094_0747</name>
</gene>
<dbReference type="GO" id="GO:0016829">
    <property type="term" value="F:lyase activity"/>
    <property type="evidence" value="ECO:0007669"/>
    <property type="project" value="UniProtKB-KW"/>
</dbReference>
<evidence type="ECO:0000313" key="9">
    <source>
        <dbReference type="Proteomes" id="UP000005392"/>
    </source>
</evidence>
<keyword evidence="6" id="KW-0169">Cobalamin biosynthesis</keyword>
<evidence type="ECO:0000256" key="2">
    <source>
        <dbReference type="ARBA" id="ARBA00011233"/>
    </source>
</evidence>
<dbReference type="EC" id="2.5.1.17" evidence="6"/>
<dbReference type="AlphaFoldDB" id="F9ELE2"/>
<evidence type="ECO:0000256" key="5">
    <source>
        <dbReference type="ARBA" id="ARBA00022840"/>
    </source>
</evidence>
<evidence type="ECO:0000256" key="3">
    <source>
        <dbReference type="ARBA" id="ARBA00022679"/>
    </source>
</evidence>
<dbReference type="Proteomes" id="UP000005392">
    <property type="component" value="Unassembled WGS sequence"/>
</dbReference>
<evidence type="ECO:0000259" key="7">
    <source>
        <dbReference type="Pfam" id="PF01923"/>
    </source>
</evidence>
<dbReference type="SUPFAM" id="SSF89028">
    <property type="entry name" value="Cobalamin adenosyltransferase-like"/>
    <property type="match status" value="1"/>
</dbReference>
<dbReference type="EMBL" id="AFQD01000116">
    <property type="protein sequence ID" value="EGQ80223.1"/>
    <property type="molecule type" value="Genomic_DNA"/>
</dbReference>
<reference evidence="8 9" key="1">
    <citation type="submission" date="2011-05" db="EMBL/GenBank/DDBJ databases">
        <authorList>
            <person name="Muzny D."/>
            <person name="Qin X."/>
            <person name="Deng J."/>
            <person name="Jiang H."/>
            <person name="Liu Y."/>
            <person name="Qu J."/>
            <person name="Song X.-Z."/>
            <person name="Zhang L."/>
            <person name="Thornton R."/>
            <person name="Coyle M."/>
            <person name="Francisco L."/>
            <person name="Jackson L."/>
            <person name="Javaid M."/>
            <person name="Korchina V."/>
            <person name="Kovar C."/>
            <person name="Mata R."/>
            <person name="Mathew T."/>
            <person name="Ngo R."/>
            <person name="Nguyen L."/>
            <person name="Nguyen N."/>
            <person name="Okwuonu G."/>
            <person name="Ongeri F."/>
            <person name="Pham C."/>
            <person name="Simmons D."/>
            <person name="Wilczek-Boney K."/>
            <person name="Hale W."/>
            <person name="Jakkamsetti A."/>
            <person name="Pham P."/>
            <person name="Ruth R."/>
            <person name="San Lucas F."/>
            <person name="Warren J."/>
            <person name="Zhang J."/>
            <person name="Zhao Z."/>
            <person name="Zhou C."/>
            <person name="Zhu D."/>
            <person name="Lee S."/>
            <person name="Bess C."/>
            <person name="Blankenburg K."/>
            <person name="Forbes L."/>
            <person name="Fu Q."/>
            <person name="Gubbala S."/>
            <person name="Hirani K."/>
            <person name="Jayaseelan J.C."/>
            <person name="Lara F."/>
            <person name="Munidasa M."/>
            <person name="Palculict T."/>
            <person name="Patil S."/>
            <person name="Pu L.-L."/>
            <person name="Saada N."/>
            <person name="Tang L."/>
            <person name="Weissenberger G."/>
            <person name="Zhu Y."/>
            <person name="Hemphill L."/>
            <person name="Shang Y."/>
            <person name="Youmans B."/>
            <person name="Ayvaz T."/>
            <person name="Ross M."/>
            <person name="Santibanez J."/>
            <person name="Aqrawi P."/>
            <person name="Gross S."/>
            <person name="Joshi V."/>
            <person name="Fowler G."/>
            <person name="Nazareth L."/>
            <person name="Reid J."/>
            <person name="Worley K."/>
            <person name="Petrosino J."/>
            <person name="Highlander S."/>
            <person name="Gibbs R."/>
        </authorList>
    </citation>
    <scope>NUCLEOTIDE SEQUENCE [LARGE SCALE GENOMIC DNA]</scope>
    <source>
        <strain evidence="8 9">ATCC 51191</strain>
    </source>
</reference>
<dbReference type="PANTHER" id="PTHR12213:SF0">
    <property type="entry name" value="CORRINOID ADENOSYLTRANSFERASE MMAB"/>
    <property type="match status" value="1"/>
</dbReference>
<name>F9ELE2_9FUSO</name>
<dbReference type="GO" id="GO:0008817">
    <property type="term" value="F:corrinoid adenosyltransferase activity"/>
    <property type="evidence" value="ECO:0007669"/>
    <property type="project" value="UniProtKB-UniRule"/>
</dbReference>
<dbReference type="STRING" id="76859.RN98_04865"/>
<comment type="catalytic activity">
    <reaction evidence="6">
        <text>2 cob(II)alamin + reduced [electron-transfer flavoprotein] + 2 ATP = 2 adenosylcob(III)alamin + 2 triphosphate + oxidized [electron-transfer flavoprotein] + 3 H(+)</text>
        <dbReference type="Rhea" id="RHEA:28671"/>
        <dbReference type="Rhea" id="RHEA-COMP:10685"/>
        <dbReference type="Rhea" id="RHEA-COMP:10686"/>
        <dbReference type="ChEBI" id="CHEBI:15378"/>
        <dbReference type="ChEBI" id="CHEBI:16304"/>
        <dbReference type="ChEBI" id="CHEBI:18036"/>
        <dbReference type="ChEBI" id="CHEBI:18408"/>
        <dbReference type="ChEBI" id="CHEBI:30616"/>
        <dbReference type="ChEBI" id="CHEBI:57692"/>
        <dbReference type="ChEBI" id="CHEBI:58307"/>
        <dbReference type="EC" id="2.5.1.17"/>
    </reaction>
</comment>
<dbReference type="PANTHER" id="PTHR12213">
    <property type="entry name" value="CORRINOID ADENOSYLTRANSFERASE"/>
    <property type="match status" value="1"/>
</dbReference>
<feature type="domain" description="Cobalamin adenosyltransferase-like" evidence="7">
    <location>
        <begin position="23"/>
        <end position="187"/>
    </location>
</feature>
<comment type="caution">
    <text evidence="8">The sequence shown here is derived from an EMBL/GenBank/DDBJ whole genome shotgun (WGS) entry which is preliminary data.</text>
</comment>
<keyword evidence="3 6" id="KW-0808">Transferase</keyword>
<evidence type="ECO:0000256" key="1">
    <source>
        <dbReference type="ARBA" id="ARBA00007487"/>
    </source>
</evidence>
<dbReference type="Gene3D" id="1.20.1200.10">
    <property type="entry name" value="Cobalamin adenosyltransferase-like"/>
    <property type="match status" value="1"/>
</dbReference>
<dbReference type="GO" id="GO:0009236">
    <property type="term" value="P:cobalamin biosynthetic process"/>
    <property type="evidence" value="ECO:0007669"/>
    <property type="project" value="UniProtKB-UniRule"/>
</dbReference>
<dbReference type="HOGENOM" id="CLU_083486_0_2_0"/>
<dbReference type="UniPathway" id="UPA00148">
    <property type="reaction ID" value="UER00233"/>
</dbReference>
<evidence type="ECO:0000256" key="4">
    <source>
        <dbReference type="ARBA" id="ARBA00022741"/>
    </source>
</evidence>
<dbReference type="InterPro" id="IPR036451">
    <property type="entry name" value="CblAdoTrfase-like_sf"/>
</dbReference>
<dbReference type="GO" id="GO:0005524">
    <property type="term" value="F:ATP binding"/>
    <property type="evidence" value="ECO:0007669"/>
    <property type="project" value="UniProtKB-UniRule"/>
</dbReference>
<dbReference type="PATRIC" id="fig|997347.4.peg.694"/>
<dbReference type="NCBIfam" id="TIGR00636">
    <property type="entry name" value="PduO_Nterm"/>
    <property type="match status" value="1"/>
</dbReference>
<keyword evidence="8" id="KW-0456">Lyase</keyword>
<keyword evidence="5 6" id="KW-0067">ATP-binding</keyword>
<keyword evidence="9" id="KW-1185">Reference proteome</keyword>
<organism evidence="8 9">
    <name type="scientific">Fusobacterium animalis ATCC 51191</name>
    <dbReference type="NCBI Taxonomy" id="997347"/>
    <lineage>
        <taxon>Bacteria</taxon>
        <taxon>Fusobacteriati</taxon>
        <taxon>Fusobacteriota</taxon>
        <taxon>Fusobacteriia</taxon>
        <taxon>Fusobacteriales</taxon>
        <taxon>Fusobacteriaceae</taxon>
        <taxon>Fusobacterium</taxon>
    </lineage>
</organism>
<evidence type="ECO:0000256" key="6">
    <source>
        <dbReference type="RuleBase" id="RU366026"/>
    </source>
</evidence>
<dbReference type="Pfam" id="PF01923">
    <property type="entry name" value="Cob_adeno_trans"/>
    <property type="match status" value="1"/>
</dbReference>
<protein>
    <recommendedName>
        <fullName evidence="6">Corrinoid adenosyltransferase</fullName>
        <ecNumber evidence="6">2.5.1.17</ecNumber>
    </recommendedName>
    <alternativeName>
        <fullName evidence="6">Cob(II)alamin adenosyltransferase</fullName>
    </alternativeName>
    <alternativeName>
        <fullName evidence="6">Cob(II)yrinic acid a,c-diamide adenosyltransferase</fullName>
    </alternativeName>
    <alternativeName>
        <fullName evidence="6">Cobinamide/cobalamin adenosyltransferase</fullName>
    </alternativeName>
</protein>
<keyword evidence="4 6" id="KW-0547">Nucleotide-binding</keyword>
<comment type="subunit">
    <text evidence="2">Homotrimer.</text>
</comment>
<comment type="similarity">
    <text evidence="1 6">Belongs to the Cob(I)alamin adenosyltransferase family.</text>
</comment>
<accession>F9ELE2</accession>
<dbReference type="InterPro" id="IPR016030">
    <property type="entry name" value="CblAdoTrfase-like"/>
</dbReference>
<sequence length="205" mass="23834">MNFHFSLEERNMEDKKYVNITKVYTKRGDKGETDLLGGSAARKDSLKVESYGCVDEASSLIGLARYYCKNKVIKERLKEIQNKLLVLGGFLASDERGKEMMKDQIKEEDIKLLEDYIDEYNQKLPPLKHFILPGDEEVAAHFHVARTVVRRAERRIVSLTAQEPDLNPLIQKYVNRLSDLMFVLARYSEEVENKKWKTSNLKYLV</sequence>
<dbReference type="FunFam" id="1.20.1200.10:FF:000001">
    <property type="entry name" value="Cob(I)yrinic acid a,c-diamide adenosyltransferase"/>
    <property type="match status" value="1"/>
</dbReference>
<evidence type="ECO:0000313" key="8">
    <source>
        <dbReference type="EMBL" id="EGQ80223.1"/>
    </source>
</evidence>
<proteinExistence type="inferred from homology"/>